<dbReference type="PANTHER" id="PTHR43804">
    <property type="entry name" value="LD18447P"/>
    <property type="match status" value="1"/>
</dbReference>
<dbReference type="InterPro" id="IPR000352">
    <property type="entry name" value="Pep_chain_release_fac_I"/>
</dbReference>
<keyword evidence="2" id="KW-0488">Methylation</keyword>
<evidence type="ECO:0000259" key="4">
    <source>
        <dbReference type="PROSITE" id="PS00745"/>
    </source>
</evidence>
<gene>
    <name evidence="5" type="ORF">INF26_04440</name>
</gene>
<protein>
    <submittedName>
        <fullName evidence="5">Peptide chain release factor-like protein</fullName>
    </submittedName>
</protein>
<dbReference type="Proteomes" id="UP001194273">
    <property type="component" value="Unassembled WGS sequence"/>
</dbReference>
<keyword evidence="6" id="KW-1185">Reference proteome</keyword>
<evidence type="ECO:0000256" key="3">
    <source>
        <dbReference type="SAM" id="MobiDB-lite"/>
    </source>
</evidence>
<dbReference type="PROSITE" id="PS00745">
    <property type="entry name" value="RF_PROK_I"/>
    <property type="match status" value="1"/>
</dbReference>
<dbReference type="EMBL" id="JADCJZ010000002">
    <property type="protein sequence ID" value="MBE5024100.1"/>
    <property type="molecule type" value="Genomic_DNA"/>
</dbReference>
<dbReference type="Pfam" id="PF00472">
    <property type="entry name" value="RF-1"/>
    <property type="match status" value="1"/>
</dbReference>
<comment type="similarity">
    <text evidence="1">Belongs to the prokaryotic/mitochondrial release factor family.</text>
</comment>
<dbReference type="InterPro" id="IPR045853">
    <property type="entry name" value="Pep_chain_release_fac_I_sf"/>
</dbReference>
<evidence type="ECO:0000256" key="1">
    <source>
        <dbReference type="ARBA" id="ARBA00010835"/>
    </source>
</evidence>
<dbReference type="InterPro" id="IPR050057">
    <property type="entry name" value="Prokaryotic/Mito_RF"/>
</dbReference>
<feature type="domain" description="Prokaryotic-type class I peptide chain release factors" evidence="4">
    <location>
        <begin position="32"/>
        <end position="48"/>
    </location>
</feature>
<proteinExistence type="inferred from homology"/>
<dbReference type="PANTHER" id="PTHR43804:SF7">
    <property type="entry name" value="LD18447P"/>
    <property type="match status" value="1"/>
</dbReference>
<evidence type="ECO:0000256" key="2">
    <source>
        <dbReference type="ARBA" id="ARBA00022481"/>
    </source>
</evidence>
<dbReference type="Gene3D" id="3.30.160.20">
    <property type="match status" value="2"/>
</dbReference>
<dbReference type="SUPFAM" id="SSF75620">
    <property type="entry name" value="Release factor"/>
    <property type="match status" value="1"/>
</dbReference>
<organism evidence="5 6">
    <name type="scientific">Thermophilibacter gallinarum</name>
    <dbReference type="NCBI Taxonomy" id="2779357"/>
    <lineage>
        <taxon>Bacteria</taxon>
        <taxon>Bacillati</taxon>
        <taxon>Actinomycetota</taxon>
        <taxon>Coriobacteriia</taxon>
        <taxon>Coriobacteriales</taxon>
        <taxon>Atopobiaceae</taxon>
        <taxon>Thermophilibacter</taxon>
    </lineage>
</organism>
<name>A0ABR9QSQ3_9ACTN</name>
<evidence type="ECO:0000313" key="5">
    <source>
        <dbReference type="EMBL" id="MBE5024100.1"/>
    </source>
</evidence>
<evidence type="ECO:0000313" key="6">
    <source>
        <dbReference type="Proteomes" id="UP001194273"/>
    </source>
</evidence>
<comment type="caution">
    <text evidence="5">The sequence shown here is derived from an EMBL/GenBank/DDBJ whole genome shotgun (WGS) entry which is preliminary data.</text>
</comment>
<sequence length="125" mass="14419">MEKNGLTYRDYAAFARMGADQIARDCEAQTFHASGPGGQGVNTADSAVRMRHVPTGIVVVSREERSQLRNRERCVEKILEICRRRARPPRPRKKTHVPAAQKRRRLESKRARGKVKQLRRRVDEE</sequence>
<reference evidence="5 6" key="1">
    <citation type="submission" date="2020-10" db="EMBL/GenBank/DDBJ databases">
        <title>ChiBAC.</title>
        <authorList>
            <person name="Zenner C."/>
            <person name="Hitch T.C.A."/>
            <person name="Clavel T."/>
        </authorList>
    </citation>
    <scope>NUCLEOTIDE SEQUENCE [LARGE SCALE GENOMIC DNA]</scope>
    <source>
        <strain evidence="5 6">DSM 107455</strain>
    </source>
</reference>
<feature type="region of interest" description="Disordered" evidence="3">
    <location>
        <begin position="85"/>
        <end position="125"/>
    </location>
</feature>
<feature type="compositionally biased region" description="Basic residues" evidence="3">
    <location>
        <begin position="85"/>
        <end position="119"/>
    </location>
</feature>
<accession>A0ABR9QSQ3</accession>